<comment type="catalytic activity">
    <reaction evidence="15">
        <text>IMP + diphosphate = hypoxanthine + 5-phospho-alpha-D-ribose 1-diphosphate</text>
        <dbReference type="Rhea" id="RHEA:17973"/>
        <dbReference type="ChEBI" id="CHEBI:17368"/>
        <dbReference type="ChEBI" id="CHEBI:33019"/>
        <dbReference type="ChEBI" id="CHEBI:58017"/>
        <dbReference type="ChEBI" id="CHEBI:58053"/>
        <dbReference type="EC" id="2.4.2.8"/>
    </reaction>
    <physiologicalReaction direction="right-to-left" evidence="15">
        <dbReference type="Rhea" id="RHEA:17975"/>
    </physiologicalReaction>
</comment>
<dbReference type="InterPro" id="IPR005904">
    <property type="entry name" value="Hxn_phspho_trans"/>
</dbReference>
<dbReference type="GO" id="GO:0032264">
    <property type="term" value="P:IMP salvage"/>
    <property type="evidence" value="ECO:0007669"/>
    <property type="project" value="UniProtKB-UniPathway"/>
</dbReference>
<proteinExistence type="inferred from homology"/>
<organism evidence="18 19">
    <name type="scientific">Candidatus Hydrogenisulfobacillus filiaventi</name>
    <dbReference type="NCBI Taxonomy" id="2707344"/>
    <lineage>
        <taxon>Bacteria</taxon>
        <taxon>Bacillati</taxon>
        <taxon>Bacillota</taxon>
        <taxon>Clostridia</taxon>
        <taxon>Eubacteriales</taxon>
        <taxon>Clostridiales Family XVII. Incertae Sedis</taxon>
        <taxon>Candidatus Hydrogenisulfobacillus</taxon>
    </lineage>
</organism>
<comment type="pathway">
    <text evidence="5">Purine metabolism; GMP biosynthesis via salvage pathway; GMP from guanine: step 1/1.</text>
</comment>
<evidence type="ECO:0000256" key="14">
    <source>
        <dbReference type="ARBA" id="ARBA00048811"/>
    </source>
</evidence>
<sequence>MDPFPGERLEVLIKAEDIAHGVAELGRQITEDYRGRPLLLVGILKGSFIFLADLVRHIDLPLAVDFMALSSYGASTESSGVVRIIKDLEHSIEGRDVLIVEDIVDTGLTLNYLYGHLQARGAASVRICTLLDKRERRRVEVPVHYRAFVIPDTFAVGYGLDVDERYRNLPDVCRLIREPGGPADAAGPRQKEPAS</sequence>
<keyword evidence="10 16" id="KW-0479">Metal-binding</keyword>
<keyword evidence="19" id="KW-1185">Reference proteome</keyword>
<dbReference type="GO" id="GO:0052657">
    <property type="term" value="F:guanine phosphoribosyltransferase activity"/>
    <property type="evidence" value="ECO:0007669"/>
    <property type="project" value="UniProtKB-ARBA"/>
</dbReference>
<evidence type="ECO:0000256" key="6">
    <source>
        <dbReference type="ARBA" id="ARBA00008391"/>
    </source>
</evidence>
<feature type="domain" description="Phosphoribosyltransferase" evidence="17">
    <location>
        <begin position="16"/>
        <end position="161"/>
    </location>
</feature>
<gene>
    <name evidence="18" type="primary">hprT</name>
    <name evidence="18" type="ORF">R50_1764</name>
</gene>
<evidence type="ECO:0000256" key="11">
    <source>
        <dbReference type="ARBA" id="ARBA00022726"/>
    </source>
</evidence>
<evidence type="ECO:0000256" key="3">
    <source>
        <dbReference type="ARBA" id="ARBA00004496"/>
    </source>
</evidence>
<keyword evidence="9 16" id="KW-0808">Transferase</keyword>
<dbReference type="GO" id="GO:0006178">
    <property type="term" value="P:guanine salvage"/>
    <property type="evidence" value="ECO:0007669"/>
    <property type="project" value="TreeGrafter"/>
</dbReference>
<evidence type="ECO:0000256" key="1">
    <source>
        <dbReference type="ARBA" id="ARBA00001946"/>
    </source>
</evidence>
<protein>
    <recommendedName>
        <fullName evidence="16">Hypoxanthine phosphoribosyltransferase</fullName>
        <ecNumber evidence="16">2.4.2.8</ecNumber>
    </recommendedName>
</protein>
<evidence type="ECO:0000256" key="15">
    <source>
        <dbReference type="ARBA" id="ARBA00049402"/>
    </source>
</evidence>
<evidence type="ECO:0000259" key="17">
    <source>
        <dbReference type="Pfam" id="PF00156"/>
    </source>
</evidence>
<comment type="cofactor">
    <cofactor evidence="1 16">
        <name>Mg(2+)</name>
        <dbReference type="ChEBI" id="CHEBI:18420"/>
    </cofactor>
</comment>
<keyword evidence="8 16" id="KW-0328">Glycosyltransferase</keyword>
<comment type="function">
    <text evidence="2">Purine salvage pathway enzyme that catalyzes the transfer of the ribosyl-5-phosphate group from 5-phospho-alpha-D-ribose 1-diphosphate (PRPP) to the N9 position of the 6-oxopurines hypoxanthine and guanine to form the corresponding ribonucleotides IMP (inosine 5'-monophosphate) and GMP (guanosine 5'-monophosphate), with the release of PPi.</text>
</comment>
<dbReference type="InterPro" id="IPR000836">
    <property type="entry name" value="PRTase_dom"/>
</dbReference>
<dbReference type="UniPathway" id="UPA00591">
    <property type="reaction ID" value="UER00648"/>
</dbReference>
<name>A0A6F8ZH00_9FIRM</name>
<dbReference type="PANTHER" id="PTHR43340">
    <property type="entry name" value="HYPOXANTHINE-GUANINE PHOSPHORIBOSYLTRANSFERASE"/>
    <property type="match status" value="1"/>
</dbReference>
<dbReference type="InterPro" id="IPR050408">
    <property type="entry name" value="HGPRT"/>
</dbReference>
<dbReference type="NCBIfam" id="TIGR01203">
    <property type="entry name" value="HGPRTase"/>
    <property type="match status" value="1"/>
</dbReference>
<reference evidence="18 19" key="1">
    <citation type="submission" date="2020-02" db="EMBL/GenBank/DDBJ databases">
        <authorList>
            <person name="Hogendoorn C."/>
        </authorList>
    </citation>
    <scope>NUCLEOTIDE SEQUENCE [LARGE SCALE GENOMIC DNA]</scope>
    <source>
        <strain evidence="18">R501</strain>
    </source>
</reference>
<dbReference type="PANTHER" id="PTHR43340:SF1">
    <property type="entry name" value="HYPOXANTHINE PHOSPHORIBOSYLTRANSFERASE"/>
    <property type="match status" value="1"/>
</dbReference>
<dbReference type="GO" id="GO:0046100">
    <property type="term" value="P:hypoxanthine metabolic process"/>
    <property type="evidence" value="ECO:0007669"/>
    <property type="project" value="TreeGrafter"/>
</dbReference>
<evidence type="ECO:0000256" key="5">
    <source>
        <dbReference type="ARBA" id="ARBA00004676"/>
    </source>
</evidence>
<comment type="similarity">
    <text evidence="6 16">Belongs to the purine/pyrimidine phosphoribosyltransferase family.</text>
</comment>
<dbReference type="SUPFAM" id="SSF53271">
    <property type="entry name" value="PRTase-like"/>
    <property type="match status" value="1"/>
</dbReference>
<keyword evidence="12 16" id="KW-0547">Nucleotide-binding</keyword>
<dbReference type="InterPro" id="IPR029057">
    <property type="entry name" value="PRTase-like"/>
</dbReference>
<dbReference type="GO" id="GO:0004422">
    <property type="term" value="F:hypoxanthine phosphoribosyltransferase activity"/>
    <property type="evidence" value="ECO:0007669"/>
    <property type="project" value="InterPro"/>
</dbReference>
<dbReference type="EMBL" id="LR778114">
    <property type="protein sequence ID" value="CAB1129265.1"/>
    <property type="molecule type" value="Genomic_DNA"/>
</dbReference>
<evidence type="ECO:0000256" key="12">
    <source>
        <dbReference type="ARBA" id="ARBA00022741"/>
    </source>
</evidence>
<comment type="pathway">
    <text evidence="4 16">Purine metabolism; IMP biosynthesis via salvage pathway; IMP from hypoxanthine: step 1/1.</text>
</comment>
<evidence type="ECO:0000256" key="8">
    <source>
        <dbReference type="ARBA" id="ARBA00022676"/>
    </source>
</evidence>
<dbReference type="Proteomes" id="UP000503399">
    <property type="component" value="Chromosome"/>
</dbReference>
<keyword evidence="7 16" id="KW-0963">Cytoplasm</keyword>
<evidence type="ECO:0000313" key="18">
    <source>
        <dbReference type="EMBL" id="CAB1129265.1"/>
    </source>
</evidence>
<dbReference type="GO" id="GO:0000287">
    <property type="term" value="F:magnesium ion binding"/>
    <property type="evidence" value="ECO:0007669"/>
    <property type="project" value="TreeGrafter"/>
</dbReference>
<evidence type="ECO:0000256" key="9">
    <source>
        <dbReference type="ARBA" id="ARBA00022679"/>
    </source>
</evidence>
<dbReference type="GO" id="GO:0000166">
    <property type="term" value="F:nucleotide binding"/>
    <property type="evidence" value="ECO:0007669"/>
    <property type="project" value="UniProtKB-KW"/>
</dbReference>
<evidence type="ECO:0000256" key="10">
    <source>
        <dbReference type="ARBA" id="ARBA00022723"/>
    </source>
</evidence>
<keyword evidence="11 16" id="KW-0660">Purine salvage</keyword>
<evidence type="ECO:0000313" key="19">
    <source>
        <dbReference type="Proteomes" id="UP000503399"/>
    </source>
</evidence>
<dbReference type="GO" id="GO:0005829">
    <property type="term" value="C:cytosol"/>
    <property type="evidence" value="ECO:0007669"/>
    <property type="project" value="TreeGrafter"/>
</dbReference>
<comment type="subcellular location">
    <subcellularLocation>
        <location evidence="3 16">Cytoplasm</location>
    </subcellularLocation>
</comment>
<dbReference type="GO" id="GO:0032263">
    <property type="term" value="P:GMP salvage"/>
    <property type="evidence" value="ECO:0007669"/>
    <property type="project" value="TreeGrafter"/>
</dbReference>
<evidence type="ECO:0000256" key="7">
    <source>
        <dbReference type="ARBA" id="ARBA00022490"/>
    </source>
</evidence>
<dbReference type="AlphaFoldDB" id="A0A6F8ZH00"/>
<evidence type="ECO:0000256" key="4">
    <source>
        <dbReference type="ARBA" id="ARBA00004669"/>
    </source>
</evidence>
<evidence type="ECO:0000256" key="13">
    <source>
        <dbReference type="ARBA" id="ARBA00022842"/>
    </source>
</evidence>
<dbReference type="EC" id="2.4.2.8" evidence="16"/>
<dbReference type="CDD" id="cd06223">
    <property type="entry name" value="PRTases_typeI"/>
    <property type="match status" value="1"/>
</dbReference>
<dbReference type="FunFam" id="3.40.50.2020:FF:000006">
    <property type="entry name" value="Hypoxanthine phosphoribosyltransferase"/>
    <property type="match status" value="1"/>
</dbReference>
<dbReference type="GO" id="GO:0006166">
    <property type="term" value="P:purine ribonucleoside salvage"/>
    <property type="evidence" value="ECO:0007669"/>
    <property type="project" value="UniProtKB-KW"/>
</dbReference>
<keyword evidence="13 16" id="KW-0460">Magnesium</keyword>
<accession>A0A6F8ZH00</accession>
<evidence type="ECO:0000256" key="2">
    <source>
        <dbReference type="ARBA" id="ARBA00002049"/>
    </source>
</evidence>
<comment type="catalytic activity">
    <reaction evidence="14">
        <text>GMP + diphosphate = guanine + 5-phospho-alpha-D-ribose 1-diphosphate</text>
        <dbReference type="Rhea" id="RHEA:25424"/>
        <dbReference type="ChEBI" id="CHEBI:16235"/>
        <dbReference type="ChEBI" id="CHEBI:33019"/>
        <dbReference type="ChEBI" id="CHEBI:58017"/>
        <dbReference type="ChEBI" id="CHEBI:58115"/>
        <dbReference type="EC" id="2.4.2.8"/>
    </reaction>
    <physiologicalReaction direction="right-to-left" evidence="14">
        <dbReference type="Rhea" id="RHEA:25426"/>
    </physiologicalReaction>
</comment>
<dbReference type="Gene3D" id="3.40.50.2020">
    <property type="match status" value="1"/>
</dbReference>
<dbReference type="KEGG" id="hfv:R50_1764"/>
<evidence type="ECO:0000256" key="16">
    <source>
        <dbReference type="RuleBase" id="RU364099"/>
    </source>
</evidence>
<dbReference type="Pfam" id="PF00156">
    <property type="entry name" value="Pribosyltran"/>
    <property type="match status" value="1"/>
</dbReference>